<protein>
    <submittedName>
        <fullName evidence="2">Uncharacterized protein</fullName>
    </submittedName>
</protein>
<feature type="transmembrane region" description="Helical" evidence="1">
    <location>
        <begin position="115"/>
        <end position="132"/>
    </location>
</feature>
<dbReference type="AlphaFoldDB" id="A0A9K3J7F6"/>
<sequence length="133" mass="16097">MTTSWTDVEDIALCEAWEEAMTNPPPRGQGGLWLRVQQIFAQLRDPDHNRIVDALSSRFRVVRLECERFDRYFKKVEREMSDLVEDDQKEVALINNRHDEGHEFKHVSEWEAIRIWFLDFFLLCFVYFFYVYV</sequence>
<reference evidence="2" key="2">
    <citation type="submission" date="2020-06" db="EMBL/GenBank/DDBJ databases">
        <title>Helianthus annuus Genome sequencing and assembly Release 2.</title>
        <authorList>
            <person name="Gouzy J."/>
            <person name="Langlade N."/>
            <person name="Munos S."/>
        </authorList>
    </citation>
    <scope>NUCLEOTIDE SEQUENCE</scope>
    <source>
        <tissue evidence="2">Leaves</tissue>
    </source>
</reference>
<dbReference type="Gramene" id="mRNA:HanXRQr2_Chr04g0161551">
    <property type="protein sequence ID" value="CDS:HanXRQr2_Chr04g0161551.1"/>
    <property type="gene ID" value="HanXRQr2_Chr04g0161551"/>
</dbReference>
<keyword evidence="1" id="KW-1133">Transmembrane helix</keyword>
<organism evidence="2 3">
    <name type="scientific">Helianthus annuus</name>
    <name type="common">Common sunflower</name>
    <dbReference type="NCBI Taxonomy" id="4232"/>
    <lineage>
        <taxon>Eukaryota</taxon>
        <taxon>Viridiplantae</taxon>
        <taxon>Streptophyta</taxon>
        <taxon>Embryophyta</taxon>
        <taxon>Tracheophyta</taxon>
        <taxon>Spermatophyta</taxon>
        <taxon>Magnoliopsida</taxon>
        <taxon>eudicotyledons</taxon>
        <taxon>Gunneridae</taxon>
        <taxon>Pentapetalae</taxon>
        <taxon>asterids</taxon>
        <taxon>campanulids</taxon>
        <taxon>Asterales</taxon>
        <taxon>Asteraceae</taxon>
        <taxon>Asteroideae</taxon>
        <taxon>Heliantheae alliance</taxon>
        <taxon>Heliantheae</taxon>
        <taxon>Helianthus</taxon>
    </lineage>
</organism>
<keyword evidence="3" id="KW-1185">Reference proteome</keyword>
<keyword evidence="1" id="KW-0812">Transmembrane</keyword>
<gene>
    <name evidence="2" type="ORF">HanXRQr2_Chr04g0161551</name>
</gene>
<reference evidence="2" key="1">
    <citation type="journal article" date="2017" name="Nature">
        <title>The sunflower genome provides insights into oil metabolism, flowering and Asterid evolution.</title>
        <authorList>
            <person name="Badouin H."/>
            <person name="Gouzy J."/>
            <person name="Grassa C.J."/>
            <person name="Murat F."/>
            <person name="Staton S.E."/>
            <person name="Cottret L."/>
            <person name="Lelandais-Briere C."/>
            <person name="Owens G.L."/>
            <person name="Carrere S."/>
            <person name="Mayjonade B."/>
            <person name="Legrand L."/>
            <person name="Gill N."/>
            <person name="Kane N.C."/>
            <person name="Bowers J.E."/>
            <person name="Hubner S."/>
            <person name="Bellec A."/>
            <person name="Berard A."/>
            <person name="Berges H."/>
            <person name="Blanchet N."/>
            <person name="Boniface M.C."/>
            <person name="Brunel D."/>
            <person name="Catrice O."/>
            <person name="Chaidir N."/>
            <person name="Claudel C."/>
            <person name="Donnadieu C."/>
            <person name="Faraut T."/>
            <person name="Fievet G."/>
            <person name="Helmstetter N."/>
            <person name="King M."/>
            <person name="Knapp S.J."/>
            <person name="Lai Z."/>
            <person name="Le Paslier M.C."/>
            <person name="Lippi Y."/>
            <person name="Lorenzon L."/>
            <person name="Mandel J.R."/>
            <person name="Marage G."/>
            <person name="Marchand G."/>
            <person name="Marquand E."/>
            <person name="Bret-Mestries E."/>
            <person name="Morien E."/>
            <person name="Nambeesan S."/>
            <person name="Nguyen T."/>
            <person name="Pegot-Espagnet P."/>
            <person name="Pouilly N."/>
            <person name="Raftis F."/>
            <person name="Sallet E."/>
            <person name="Schiex T."/>
            <person name="Thomas J."/>
            <person name="Vandecasteele C."/>
            <person name="Vares D."/>
            <person name="Vear F."/>
            <person name="Vautrin S."/>
            <person name="Crespi M."/>
            <person name="Mangin B."/>
            <person name="Burke J.M."/>
            <person name="Salse J."/>
            <person name="Munos S."/>
            <person name="Vincourt P."/>
            <person name="Rieseberg L.H."/>
            <person name="Langlade N.B."/>
        </authorList>
    </citation>
    <scope>NUCLEOTIDE SEQUENCE</scope>
    <source>
        <tissue evidence="2">Leaves</tissue>
    </source>
</reference>
<name>A0A9K3J7F6_HELAN</name>
<comment type="caution">
    <text evidence="2">The sequence shown here is derived from an EMBL/GenBank/DDBJ whole genome shotgun (WGS) entry which is preliminary data.</text>
</comment>
<evidence type="ECO:0000313" key="2">
    <source>
        <dbReference type="EMBL" id="KAF5809791.1"/>
    </source>
</evidence>
<proteinExistence type="predicted"/>
<keyword evidence="1" id="KW-0472">Membrane</keyword>
<dbReference type="EMBL" id="MNCJ02000319">
    <property type="protein sequence ID" value="KAF5809791.1"/>
    <property type="molecule type" value="Genomic_DNA"/>
</dbReference>
<evidence type="ECO:0000313" key="3">
    <source>
        <dbReference type="Proteomes" id="UP000215914"/>
    </source>
</evidence>
<accession>A0A9K3J7F6</accession>
<evidence type="ECO:0000256" key="1">
    <source>
        <dbReference type="SAM" id="Phobius"/>
    </source>
</evidence>
<dbReference type="Proteomes" id="UP000215914">
    <property type="component" value="Unassembled WGS sequence"/>
</dbReference>